<proteinExistence type="predicted"/>
<reference evidence="2" key="1">
    <citation type="submission" date="2018-02" db="EMBL/GenBank/DDBJ databases">
        <title>Rhizophora mucronata_Transcriptome.</title>
        <authorList>
            <person name="Meera S.P."/>
            <person name="Sreeshan A."/>
            <person name="Augustine A."/>
        </authorList>
    </citation>
    <scope>NUCLEOTIDE SEQUENCE</scope>
    <source>
        <tissue evidence="2">Leaf</tissue>
    </source>
</reference>
<evidence type="ECO:0000313" key="2">
    <source>
        <dbReference type="EMBL" id="MBW84728.1"/>
    </source>
</evidence>
<dbReference type="AlphaFoldDB" id="A0A2P2IU43"/>
<feature type="compositionally biased region" description="Polar residues" evidence="1">
    <location>
        <begin position="1"/>
        <end position="15"/>
    </location>
</feature>
<accession>A0A2P2IU43</accession>
<organism evidence="2">
    <name type="scientific">Rhizophora mucronata</name>
    <name type="common">Asiatic mangrove</name>
    <dbReference type="NCBI Taxonomy" id="61149"/>
    <lineage>
        <taxon>Eukaryota</taxon>
        <taxon>Viridiplantae</taxon>
        <taxon>Streptophyta</taxon>
        <taxon>Embryophyta</taxon>
        <taxon>Tracheophyta</taxon>
        <taxon>Spermatophyta</taxon>
        <taxon>Magnoliopsida</taxon>
        <taxon>eudicotyledons</taxon>
        <taxon>Gunneridae</taxon>
        <taxon>Pentapetalae</taxon>
        <taxon>rosids</taxon>
        <taxon>fabids</taxon>
        <taxon>Malpighiales</taxon>
        <taxon>Rhizophoraceae</taxon>
        <taxon>Rhizophora</taxon>
    </lineage>
</organism>
<name>A0A2P2IU43_RHIMU</name>
<feature type="region of interest" description="Disordered" evidence="1">
    <location>
        <begin position="1"/>
        <end position="61"/>
    </location>
</feature>
<sequence length="61" mass="7030">MQLQTLPQKNYQPQNHKSEEVQNNKVQRSIRLKQSQGCPSAQNSHTVRSQKGQTYTALHLL</sequence>
<dbReference type="EMBL" id="GGEC01004245">
    <property type="protein sequence ID" value="MBW84728.1"/>
    <property type="molecule type" value="Transcribed_RNA"/>
</dbReference>
<protein>
    <submittedName>
        <fullName evidence="2">Uncharacterized protein</fullName>
    </submittedName>
</protein>
<evidence type="ECO:0000256" key="1">
    <source>
        <dbReference type="SAM" id="MobiDB-lite"/>
    </source>
</evidence>
<feature type="compositionally biased region" description="Polar residues" evidence="1">
    <location>
        <begin position="23"/>
        <end position="61"/>
    </location>
</feature>